<feature type="domain" description="AMP-dependent synthetase/ligase" evidence="1">
    <location>
        <begin position="22"/>
        <end position="140"/>
    </location>
</feature>
<dbReference type="EMBL" id="UINC01078751">
    <property type="protein sequence ID" value="SVC20129.1"/>
    <property type="molecule type" value="Genomic_DNA"/>
</dbReference>
<accession>A0A382K7G4</accession>
<organism evidence="2">
    <name type="scientific">marine metagenome</name>
    <dbReference type="NCBI Taxonomy" id="408172"/>
    <lineage>
        <taxon>unclassified sequences</taxon>
        <taxon>metagenomes</taxon>
        <taxon>ecological metagenomes</taxon>
    </lineage>
</organism>
<dbReference type="Pfam" id="PF00501">
    <property type="entry name" value="AMP-binding"/>
    <property type="match status" value="1"/>
</dbReference>
<evidence type="ECO:0000313" key="2">
    <source>
        <dbReference type="EMBL" id="SVC20129.1"/>
    </source>
</evidence>
<dbReference type="PANTHER" id="PTHR24096:SF422">
    <property type="entry name" value="BCDNA.GH02901"/>
    <property type="match status" value="1"/>
</dbReference>
<protein>
    <recommendedName>
        <fullName evidence="1">AMP-dependent synthetase/ligase domain-containing protein</fullName>
    </recommendedName>
</protein>
<reference evidence="2" key="1">
    <citation type="submission" date="2018-05" db="EMBL/GenBank/DDBJ databases">
        <authorList>
            <person name="Lanie J.A."/>
            <person name="Ng W.-L."/>
            <person name="Kazmierczak K.M."/>
            <person name="Andrzejewski T.M."/>
            <person name="Davidsen T.M."/>
            <person name="Wayne K.J."/>
            <person name="Tettelin H."/>
            <person name="Glass J.I."/>
            <person name="Rusch D."/>
            <person name="Podicherti R."/>
            <person name="Tsui H.-C.T."/>
            <person name="Winkler M.E."/>
        </authorList>
    </citation>
    <scope>NUCLEOTIDE SEQUENCE</scope>
</reference>
<sequence>MIYTSPFPKIEIPITPLHEHLFEHADKWAEKPALIDGPTGRSFTYSELRNAITAVAAGLGSRGFKKGDVFAIFSPNIPEYAVAFFGVSTAGGVNTTINPLYTAGEVKRQLIDSTAAFLVTVPQFLPVALEAVQGTSVKEVFVFGEAEEATPFSALLSVQQEVDVAIDPC</sequence>
<dbReference type="GO" id="GO:0016405">
    <property type="term" value="F:CoA-ligase activity"/>
    <property type="evidence" value="ECO:0007669"/>
    <property type="project" value="TreeGrafter"/>
</dbReference>
<dbReference type="InterPro" id="IPR042099">
    <property type="entry name" value="ANL_N_sf"/>
</dbReference>
<dbReference type="PANTHER" id="PTHR24096">
    <property type="entry name" value="LONG-CHAIN-FATTY-ACID--COA LIGASE"/>
    <property type="match status" value="1"/>
</dbReference>
<feature type="non-terminal residue" evidence="2">
    <location>
        <position position="1"/>
    </location>
</feature>
<name>A0A382K7G4_9ZZZZ</name>
<proteinExistence type="predicted"/>
<dbReference type="Gene3D" id="3.40.50.12780">
    <property type="entry name" value="N-terminal domain of ligase-like"/>
    <property type="match status" value="1"/>
</dbReference>
<gene>
    <name evidence="2" type="ORF">METZ01_LOCUS272983</name>
</gene>
<dbReference type="AlphaFoldDB" id="A0A382K7G4"/>
<dbReference type="InterPro" id="IPR000873">
    <property type="entry name" value="AMP-dep_synth/lig_dom"/>
</dbReference>
<dbReference type="SUPFAM" id="SSF56801">
    <property type="entry name" value="Acetyl-CoA synthetase-like"/>
    <property type="match status" value="1"/>
</dbReference>
<feature type="non-terminal residue" evidence="2">
    <location>
        <position position="169"/>
    </location>
</feature>
<evidence type="ECO:0000259" key="1">
    <source>
        <dbReference type="Pfam" id="PF00501"/>
    </source>
</evidence>